<dbReference type="Gene3D" id="3.40.50.1970">
    <property type="match status" value="1"/>
</dbReference>
<organism evidence="9 10">
    <name type="scientific">Paramagnetospirillum caucaseum</name>
    <dbReference type="NCBI Taxonomy" id="1244869"/>
    <lineage>
        <taxon>Bacteria</taxon>
        <taxon>Pseudomonadati</taxon>
        <taxon>Pseudomonadota</taxon>
        <taxon>Alphaproteobacteria</taxon>
        <taxon>Rhodospirillales</taxon>
        <taxon>Magnetospirillaceae</taxon>
        <taxon>Paramagnetospirillum</taxon>
    </lineage>
</organism>
<dbReference type="PANTHER" id="PTHR43622:SF1">
    <property type="entry name" value="3-DEHYDROQUINATE SYNTHASE"/>
    <property type="match status" value="1"/>
</dbReference>
<dbReference type="InterPro" id="IPR030957">
    <property type="entry name" value="Put_AroB"/>
</dbReference>
<evidence type="ECO:0000313" key="9">
    <source>
        <dbReference type="EMBL" id="EME70525.1"/>
    </source>
</evidence>
<evidence type="ECO:0000256" key="2">
    <source>
        <dbReference type="ARBA" id="ARBA00001941"/>
    </source>
</evidence>
<dbReference type="SUPFAM" id="SSF56796">
    <property type="entry name" value="Dehydroquinate synthase-like"/>
    <property type="match status" value="1"/>
</dbReference>
<accession>M2Z890</accession>
<evidence type="ECO:0000259" key="7">
    <source>
        <dbReference type="Pfam" id="PF01761"/>
    </source>
</evidence>
<dbReference type="NCBIfam" id="TIGR04425">
    <property type="entry name" value="P_lya_rel_AroB"/>
    <property type="match status" value="1"/>
</dbReference>
<comment type="cofactor">
    <cofactor evidence="1">
        <name>NAD(+)</name>
        <dbReference type="ChEBI" id="CHEBI:57540"/>
    </cofactor>
</comment>
<dbReference type="Proteomes" id="UP000011744">
    <property type="component" value="Unassembled WGS sequence"/>
</dbReference>
<dbReference type="EMBL" id="AONQ01000016">
    <property type="protein sequence ID" value="EME70525.1"/>
    <property type="molecule type" value="Genomic_DNA"/>
</dbReference>
<keyword evidence="4" id="KW-0520">NAD</keyword>
<protein>
    <submittedName>
        <fullName evidence="9">3-dehydroquinate synthetase</fullName>
    </submittedName>
</protein>
<dbReference type="InterPro" id="IPR056179">
    <property type="entry name" value="DHQS_C"/>
</dbReference>
<feature type="domain" description="3-dehydroquinate synthase C-terminal" evidence="8">
    <location>
        <begin position="170"/>
        <end position="311"/>
    </location>
</feature>
<dbReference type="eggNOG" id="COG0337">
    <property type="taxonomic scope" value="Bacteria"/>
</dbReference>
<proteinExistence type="predicted"/>
<feature type="domain" description="3-dehydroquinate synthase N-terminal" evidence="7">
    <location>
        <begin position="57"/>
        <end position="168"/>
    </location>
</feature>
<comment type="cofactor">
    <cofactor evidence="2">
        <name>Co(2+)</name>
        <dbReference type="ChEBI" id="CHEBI:48828"/>
    </cofactor>
</comment>
<keyword evidence="3" id="KW-0479">Metal-binding</keyword>
<evidence type="ECO:0000256" key="4">
    <source>
        <dbReference type="ARBA" id="ARBA00023027"/>
    </source>
</evidence>
<dbReference type="PANTHER" id="PTHR43622">
    <property type="entry name" value="3-DEHYDROQUINATE SYNTHASE"/>
    <property type="match status" value="1"/>
</dbReference>
<dbReference type="Pfam" id="PF24621">
    <property type="entry name" value="DHQS_C"/>
    <property type="match status" value="1"/>
</dbReference>
<dbReference type="OrthoDB" id="9806583at2"/>
<dbReference type="CDD" id="cd08195">
    <property type="entry name" value="DHQS"/>
    <property type="match status" value="1"/>
</dbReference>
<keyword evidence="6" id="KW-0170">Cobalt</keyword>
<dbReference type="STRING" id="1244869.H261_07843"/>
<dbReference type="InterPro" id="IPR030960">
    <property type="entry name" value="DHQS/DOIS_N"/>
</dbReference>
<evidence type="ECO:0000256" key="5">
    <source>
        <dbReference type="ARBA" id="ARBA00023239"/>
    </source>
</evidence>
<evidence type="ECO:0000259" key="8">
    <source>
        <dbReference type="Pfam" id="PF24621"/>
    </source>
</evidence>
<dbReference type="InterPro" id="IPR050071">
    <property type="entry name" value="Dehydroquinate_synthase"/>
</dbReference>
<dbReference type="GO" id="GO:0003856">
    <property type="term" value="F:3-dehydroquinate synthase activity"/>
    <property type="evidence" value="ECO:0007669"/>
    <property type="project" value="TreeGrafter"/>
</dbReference>
<dbReference type="InterPro" id="IPR030963">
    <property type="entry name" value="DHQ_synth_fam"/>
</dbReference>
<dbReference type="Gene3D" id="1.20.1090.10">
    <property type="entry name" value="Dehydroquinate synthase-like - alpha domain"/>
    <property type="match status" value="1"/>
</dbReference>
<dbReference type="AlphaFoldDB" id="M2Z890"/>
<evidence type="ECO:0000256" key="3">
    <source>
        <dbReference type="ARBA" id="ARBA00022723"/>
    </source>
</evidence>
<evidence type="ECO:0000256" key="1">
    <source>
        <dbReference type="ARBA" id="ARBA00001911"/>
    </source>
</evidence>
<dbReference type="GO" id="GO:0046872">
    <property type="term" value="F:metal ion binding"/>
    <property type="evidence" value="ECO:0007669"/>
    <property type="project" value="UniProtKB-KW"/>
</dbReference>
<comment type="caution">
    <text evidence="9">The sequence shown here is derived from an EMBL/GenBank/DDBJ whole genome shotgun (WGS) entry which is preliminary data.</text>
</comment>
<name>M2Z890_9PROT</name>
<evidence type="ECO:0000256" key="6">
    <source>
        <dbReference type="ARBA" id="ARBA00023285"/>
    </source>
</evidence>
<dbReference type="Pfam" id="PF01761">
    <property type="entry name" value="DHQ_synthase"/>
    <property type="match status" value="1"/>
</dbReference>
<keyword evidence="10" id="KW-1185">Reference proteome</keyword>
<evidence type="ECO:0000313" key="10">
    <source>
        <dbReference type="Proteomes" id="UP000011744"/>
    </source>
</evidence>
<keyword evidence="5" id="KW-0456">Lyase</keyword>
<dbReference type="PATRIC" id="fig|1244869.3.peg.1585"/>
<dbReference type="PIRSF" id="PIRSF001455">
    <property type="entry name" value="DHQ_synth"/>
    <property type="match status" value="1"/>
</dbReference>
<reference evidence="9 10" key="1">
    <citation type="journal article" date="2014" name="Genome Announc.">
        <title>Draft Genome Sequence of Magnetospirillum sp. Strain SO-1, a Freshwater Magnetotactic Bacterium Isolated from the Ol'khovka River, Russia.</title>
        <authorList>
            <person name="Grouzdev D.S."/>
            <person name="Dziuba M.V."/>
            <person name="Sukhacheva M.S."/>
            <person name="Mardanov A.V."/>
            <person name="Beletskiy A.V."/>
            <person name="Kuznetsov B.B."/>
            <person name="Skryabin K.G."/>
        </authorList>
    </citation>
    <scope>NUCLEOTIDE SEQUENCE [LARGE SCALE GENOMIC DNA]</scope>
    <source>
        <strain evidence="9 10">SO-1</strain>
    </source>
</reference>
<dbReference type="GO" id="GO:0009073">
    <property type="term" value="P:aromatic amino acid family biosynthetic process"/>
    <property type="evidence" value="ECO:0007669"/>
    <property type="project" value="InterPro"/>
</dbReference>
<sequence>MVIQSHKGAYCVHVEPDAAQRLNAADPSNLHVIIDGRVAELYATELDKVLAGPSVLRIEATESAKSLERFPSYVEHLVAKGLRRDHRLVAMGGGIIQDITCFLAATMLRGVPWTFYPTTLLAQCDSCIGSKSSINCGAAKNILGTFTPPSEIHLSTRFLATLDERDIRSGIGEMLKVHAIAGPEAFTRFAAGYDSMLSDPKAMEAAIRASLEIKKGYIEKDEFDTGPRLVFNLGHSFGHAMEAATDFSIPHGIAVTIGLDMANWMSWRMGIGTEDHWRTAHGVLARNYQGFEAHPVPLDRVLAALAKDKKNTGAGSVTLILPDAEGRIVRGVHRADDGFKALCGQYLEQVRCIS</sequence>
<gene>
    <name evidence="9" type="ORF">H261_07843</name>
</gene>